<keyword evidence="1" id="KW-0732">Signal</keyword>
<accession>A0ABS2BNX7</accession>
<feature type="chain" id="PRO_5045794727" description="Flagellar assembly protein T middle domain-containing protein" evidence="1">
    <location>
        <begin position="20"/>
        <end position="393"/>
    </location>
</feature>
<keyword evidence="4" id="KW-1185">Reference proteome</keyword>
<proteinExistence type="predicted"/>
<evidence type="ECO:0000256" key="1">
    <source>
        <dbReference type="SAM" id="SignalP"/>
    </source>
</evidence>
<dbReference type="Pfam" id="PF16539">
    <property type="entry name" value="FlgT_M"/>
    <property type="match status" value="1"/>
</dbReference>
<comment type="caution">
    <text evidence="3">The sequence shown here is derived from an EMBL/GenBank/DDBJ whole genome shotgun (WGS) entry which is preliminary data.</text>
</comment>
<feature type="signal peptide" evidence="1">
    <location>
        <begin position="1"/>
        <end position="19"/>
    </location>
</feature>
<dbReference type="InterPro" id="IPR032386">
    <property type="entry name" value="FlgT_M"/>
</dbReference>
<organism evidence="3 4">
    <name type="scientific">Jeongeupia naejangsanensis</name>
    <dbReference type="NCBI Taxonomy" id="613195"/>
    <lineage>
        <taxon>Bacteria</taxon>
        <taxon>Pseudomonadati</taxon>
        <taxon>Pseudomonadota</taxon>
        <taxon>Betaproteobacteria</taxon>
        <taxon>Neisseriales</taxon>
        <taxon>Chitinibacteraceae</taxon>
        <taxon>Jeongeupia</taxon>
    </lineage>
</organism>
<feature type="domain" description="Flagellar assembly protein T middle" evidence="2">
    <location>
        <begin position="96"/>
        <end position="248"/>
    </location>
</feature>
<dbReference type="EMBL" id="JAESND010000009">
    <property type="protein sequence ID" value="MBM3117314.1"/>
    <property type="molecule type" value="Genomic_DNA"/>
</dbReference>
<evidence type="ECO:0000313" key="4">
    <source>
        <dbReference type="Proteomes" id="UP000809431"/>
    </source>
</evidence>
<dbReference type="Proteomes" id="UP000809431">
    <property type="component" value="Unassembled WGS sequence"/>
</dbReference>
<evidence type="ECO:0000259" key="2">
    <source>
        <dbReference type="Pfam" id="PF16539"/>
    </source>
</evidence>
<name>A0ABS2BNX7_9NEIS</name>
<reference evidence="3 4" key="1">
    <citation type="submission" date="2021-01" db="EMBL/GenBank/DDBJ databases">
        <title>Draft Genome Sequence and Polyhydroxyalkanoate Biosynthetic Potential of Jeongeupia naejangsanensis Type Strain DSM 24253.</title>
        <authorList>
            <person name="Turrini P."/>
            <person name="Artuso I."/>
            <person name="Lugli G.A."/>
            <person name="Frangipani E."/>
            <person name="Ventura M."/>
            <person name="Visca P."/>
        </authorList>
    </citation>
    <scope>NUCLEOTIDE SEQUENCE [LARGE SCALE GENOMIC DNA]</scope>
    <source>
        <strain evidence="3 4">DSM 24253</strain>
    </source>
</reference>
<protein>
    <recommendedName>
        <fullName evidence="2">Flagellar assembly protein T middle domain-containing protein</fullName>
    </recommendedName>
</protein>
<dbReference type="RefSeq" id="WP_203539533.1">
    <property type="nucleotide sequence ID" value="NZ_JAESND010000009.1"/>
</dbReference>
<gene>
    <name evidence="3" type="ORF">JMJ54_15875</name>
</gene>
<sequence length="393" mass="41439">MSLSRFAAMLALMSGAAQAADDVTVTPLDSAQLGRQTVDVDRALAVTMTPRTEPLPARFDAPVPAAEAVMQTTAQPVAPQPVAAEAPAPKAPPQRLFKRSVVVLPFVVRQPGQIADLPQFLEGTQDILRRSLDTGGKLNARIAAGEGAFMLQPGSVDVQWKPERVRELARRYGSQFVVAGVVDDASTEGTRFMPAIGTQVKPGESKLSLSLPIVDFFGFGLKRTPASRNFDATLYLFDGVSGAMLGRYPLQANAGGDVLGDPRQAVAGVGFVSGDYGQVVAAQLGSAANVIAEAIRCQPFSARVVGLSQGQVVLDAGTAAGLRPGDTLQLYRLRSFQLPVDSLNGDPAQRLGMIEDRGSVLTIEQIQPLMSLAKIAGPQPEVGDYARWDGAGH</sequence>
<evidence type="ECO:0000313" key="3">
    <source>
        <dbReference type="EMBL" id="MBM3117314.1"/>
    </source>
</evidence>
<dbReference type="Gene3D" id="3.40.50.10610">
    <property type="entry name" value="ABC-type transport auxiliary lipoprotein component"/>
    <property type="match status" value="1"/>
</dbReference>